<evidence type="ECO:0000256" key="1">
    <source>
        <dbReference type="ARBA" id="ARBA00022987"/>
    </source>
</evidence>
<name>A0ABX8BLT9_9ACTN</name>
<dbReference type="Pfam" id="PF06386">
    <property type="entry name" value="GvpL_GvpF"/>
    <property type="match status" value="1"/>
</dbReference>
<feature type="compositionally biased region" description="Pro residues" evidence="4">
    <location>
        <begin position="230"/>
        <end position="250"/>
    </location>
</feature>
<dbReference type="RefSeq" id="WP_220564420.1">
    <property type="nucleotide sequence ID" value="NZ_CP074133.1"/>
</dbReference>
<dbReference type="PANTHER" id="PTHR36852">
    <property type="entry name" value="PROTEIN GVPL 2"/>
    <property type="match status" value="1"/>
</dbReference>
<dbReference type="PANTHER" id="PTHR36852:SF1">
    <property type="entry name" value="PROTEIN GVPL 2"/>
    <property type="match status" value="1"/>
</dbReference>
<accession>A0ABX8BLT9</accession>
<proteinExistence type="inferred from homology"/>
<gene>
    <name evidence="5" type="ORF">KGD84_01980</name>
</gene>
<protein>
    <submittedName>
        <fullName evidence="5">GvpL/GvpF family gas vesicle protein</fullName>
    </submittedName>
</protein>
<evidence type="ECO:0000256" key="4">
    <source>
        <dbReference type="SAM" id="MobiDB-lite"/>
    </source>
</evidence>
<dbReference type="EMBL" id="CP074133">
    <property type="protein sequence ID" value="QUX23195.1"/>
    <property type="molecule type" value="Genomic_DNA"/>
</dbReference>
<evidence type="ECO:0000256" key="2">
    <source>
        <dbReference type="ARBA" id="ARBA00035108"/>
    </source>
</evidence>
<comment type="similarity">
    <text evidence="3">Belongs to the gas vesicle GvpF/GvpL family.</text>
</comment>
<evidence type="ECO:0000313" key="6">
    <source>
        <dbReference type="Proteomes" id="UP000676079"/>
    </source>
</evidence>
<evidence type="ECO:0000313" key="5">
    <source>
        <dbReference type="EMBL" id="QUX23195.1"/>
    </source>
</evidence>
<sequence length="250" mass="26833">MSTYVYGIVRDRDDLDGMKLSGVGEEGAPVRFVRGSGLAAAVSDAPEGLRAKRRDLTAHQNVLQDLAEAGAVLPLRFGSLSEDDDAVAAELARSADHYSELLDRLRDRVEFNVKAEHVEEAVLAEALRGDAGLRAENEALREAGGGSPAERMAFGERVHHAVEELRRRDAAVLRPLQGFADGVGEGEPVGASFVNTSFLVPRDRVEGFLKEAARLQQEAGSSMEIRVNGPLPPYSFVTPPPNRPSGPDGP</sequence>
<comment type="subcellular location">
    <subcellularLocation>
        <location evidence="2">Gas vesicle</location>
    </subcellularLocation>
</comment>
<evidence type="ECO:0000256" key="3">
    <source>
        <dbReference type="ARBA" id="ARBA00035643"/>
    </source>
</evidence>
<reference evidence="5 6" key="1">
    <citation type="submission" date="2021-05" db="EMBL/GenBank/DDBJ databases">
        <title>Direct Submission.</title>
        <authorList>
            <person name="Li K."/>
            <person name="Gao J."/>
        </authorList>
    </citation>
    <scope>NUCLEOTIDE SEQUENCE [LARGE SCALE GENOMIC DNA]</scope>
    <source>
        <strain evidence="5 6">Mg02</strain>
    </source>
</reference>
<feature type="region of interest" description="Disordered" evidence="4">
    <location>
        <begin position="219"/>
        <end position="250"/>
    </location>
</feature>
<dbReference type="Proteomes" id="UP000676079">
    <property type="component" value="Chromosome"/>
</dbReference>
<keyword evidence="6" id="KW-1185">Reference proteome</keyword>
<dbReference type="InterPro" id="IPR009430">
    <property type="entry name" value="GvpL/GvpF"/>
</dbReference>
<organism evidence="5 6">
    <name type="scientific">Nocardiopsis changdeensis</name>
    <dbReference type="NCBI Taxonomy" id="2831969"/>
    <lineage>
        <taxon>Bacteria</taxon>
        <taxon>Bacillati</taxon>
        <taxon>Actinomycetota</taxon>
        <taxon>Actinomycetes</taxon>
        <taxon>Streptosporangiales</taxon>
        <taxon>Nocardiopsidaceae</taxon>
        <taxon>Nocardiopsis</taxon>
    </lineage>
</organism>
<keyword evidence="1" id="KW-0304">Gas vesicle</keyword>